<keyword evidence="2" id="KW-0732">Signal</keyword>
<proteinExistence type="predicted"/>
<organism evidence="3 4">
    <name type="scientific">Mucilaginibacter gossypii</name>
    <dbReference type="NCBI Taxonomy" id="551996"/>
    <lineage>
        <taxon>Bacteria</taxon>
        <taxon>Pseudomonadati</taxon>
        <taxon>Bacteroidota</taxon>
        <taxon>Sphingobacteriia</taxon>
        <taxon>Sphingobacteriales</taxon>
        <taxon>Sphingobacteriaceae</taxon>
        <taxon>Mucilaginibacter</taxon>
    </lineage>
</organism>
<dbReference type="AlphaFoldDB" id="A0A1G8HHT1"/>
<evidence type="ECO:0000313" key="4">
    <source>
        <dbReference type="Proteomes" id="UP000199705"/>
    </source>
</evidence>
<accession>A0A1G8HHT1</accession>
<feature type="region of interest" description="Disordered" evidence="1">
    <location>
        <begin position="30"/>
        <end position="55"/>
    </location>
</feature>
<feature type="signal peptide" evidence="2">
    <location>
        <begin position="1"/>
        <end position="20"/>
    </location>
</feature>
<feature type="compositionally biased region" description="Polar residues" evidence="1">
    <location>
        <begin position="39"/>
        <end position="49"/>
    </location>
</feature>
<evidence type="ECO:0000313" key="3">
    <source>
        <dbReference type="EMBL" id="SDI06216.1"/>
    </source>
</evidence>
<sequence>MTIRNSLIIISIAICLLACGNNSKKETTLADTNHVPRDTTGQHSGNKNDTSVHHTMASDTNTANTVHSDWLITPGKSIGHIILNDDVQNVIKQLGKPDSSDAAMGSSLMVWFAKHDITRYRTAVFSHRNMGGKDESISHIQKILITSPRFKTGEGVRVGSTKQDVQKYYALKLTSTYTNNGGKVQIYTDPGKGISFEIDSSGRCVGVVVHKANDTAVAYLNMH</sequence>
<dbReference type="Proteomes" id="UP000199705">
    <property type="component" value="Unassembled WGS sequence"/>
</dbReference>
<feature type="chain" id="PRO_5011787196" description="Lipoprotein" evidence="2">
    <location>
        <begin position="21"/>
        <end position="223"/>
    </location>
</feature>
<evidence type="ECO:0000256" key="1">
    <source>
        <dbReference type="SAM" id="MobiDB-lite"/>
    </source>
</evidence>
<name>A0A1G8HHT1_9SPHI</name>
<protein>
    <recommendedName>
        <fullName evidence="5">Lipoprotein</fullName>
    </recommendedName>
</protein>
<gene>
    <name evidence="3" type="ORF">SAMN05192573_115160</name>
</gene>
<dbReference type="EMBL" id="FNCG01000015">
    <property type="protein sequence ID" value="SDI06216.1"/>
    <property type="molecule type" value="Genomic_DNA"/>
</dbReference>
<keyword evidence="4" id="KW-1185">Reference proteome</keyword>
<evidence type="ECO:0008006" key="5">
    <source>
        <dbReference type="Google" id="ProtNLM"/>
    </source>
</evidence>
<evidence type="ECO:0000256" key="2">
    <source>
        <dbReference type="SAM" id="SignalP"/>
    </source>
</evidence>
<dbReference type="RefSeq" id="WP_091173103.1">
    <property type="nucleotide sequence ID" value="NZ_FNCG01000015.1"/>
</dbReference>
<reference evidence="4" key="1">
    <citation type="submission" date="2016-10" db="EMBL/GenBank/DDBJ databases">
        <authorList>
            <person name="Varghese N."/>
            <person name="Submissions S."/>
        </authorList>
    </citation>
    <scope>NUCLEOTIDE SEQUENCE [LARGE SCALE GENOMIC DNA]</scope>
    <source>
        <strain evidence="4">Gh-67</strain>
    </source>
</reference>